<dbReference type="InterPro" id="IPR029127">
    <property type="entry name" value="MvaI_BcnI"/>
</dbReference>
<accession>A0A3R6GVH4</accession>
<dbReference type="RefSeq" id="WP_118772965.1">
    <property type="nucleotide sequence ID" value="NZ_QRID01000031.1"/>
</dbReference>
<protein>
    <submittedName>
        <fullName evidence="2">Glycosyl hydrolase</fullName>
    </submittedName>
</protein>
<feature type="domain" description="MvaI/BcnI restriction endonuclease" evidence="1">
    <location>
        <begin position="9"/>
        <end position="236"/>
    </location>
</feature>
<dbReference type="Gene3D" id="3.40.210.20">
    <property type="entry name" value="MvaI/BcnI restriction endonuclease, catalytic domain"/>
    <property type="match status" value="1"/>
</dbReference>
<proteinExistence type="predicted"/>
<dbReference type="EMBL" id="QRID01000031">
    <property type="protein sequence ID" value="RHG24538.1"/>
    <property type="molecule type" value="Genomic_DNA"/>
</dbReference>
<dbReference type="AlphaFoldDB" id="A0A3R6GVH4"/>
<comment type="caution">
    <text evidence="2">The sequence shown here is derived from an EMBL/GenBank/DDBJ whole genome shotgun (WGS) entry which is preliminary data.</text>
</comment>
<evidence type="ECO:0000259" key="1">
    <source>
        <dbReference type="Pfam" id="PF15515"/>
    </source>
</evidence>
<evidence type="ECO:0000313" key="2">
    <source>
        <dbReference type="EMBL" id="RHG24538.1"/>
    </source>
</evidence>
<dbReference type="InterPro" id="IPR043004">
    <property type="entry name" value="MvaI_BcnI_cat"/>
</dbReference>
<dbReference type="Pfam" id="PF15515">
    <property type="entry name" value="MvaI_BcnI"/>
    <property type="match status" value="1"/>
</dbReference>
<dbReference type="InterPro" id="IPR043005">
    <property type="entry name" value="MvaI_BcnI_rec"/>
</dbReference>
<name>A0A3R6GVH4_9FIRM</name>
<dbReference type="Proteomes" id="UP000284051">
    <property type="component" value="Unassembled WGS sequence"/>
</dbReference>
<reference evidence="2 3" key="1">
    <citation type="submission" date="2018-08" db="EMBL/GenBank/DDBJ databases">
        <title>A genome reference for cultivated species of the human gut microbiota.</title>
        <authorList>
            <person name="Zou Y."/>
            <person name="Xue W."/>
            <person name="Luo G."/>
        </authorList>
    </citation>
    <scope>NUCLEOTIDE SEQUENCE [LARGE SCALE GENOMIC DNA]</scope>
    <source>
        <strain evidence="2 3">AM22-21LB</strain>
    </source>
</reference>
<gene>
    <name evidence="2" type="ORF">DW264_18060</name>
</gene>
<keyword evidence="2" id="KW-0378">Hydrolase</keyword>
<dbReference type="GO" id="GO:0016787">
    <property type="term" value="F:hydrolase activity"/>
    <property type="evidence" value="ECO:0007669"/>
    <property type="project" value="UniProtKB-KW"/>
</dbReference>
<organism evidence="2 3">
    <name type="scientific">Roseburia intestinalis</name>
    <dbReference type="NCBI Taxonomy" id="166486"/>
    <lineage>
        <taxon>Bacteria</taxon>
        <taxon>Bacillati</taxon>
        <taxon>Bacillota</taxon>
        <taxon>Clostridia</taxon>
        <taxon>Lachnospirales</taxon>
        <taxon>Lachnospiraceae</taxon>
        <taxon>Roseburia</taxon>
    </lineage>
</organism>
<evidence type="ECO:0000313" key="3">
    <source>
        <dbReference type="Proteomes" id="UP000284051"/>
    </source>
</evidence>
<dbReference type="Gene3D" id="3.30.70.3570">
    <property type="entry name" value="MvaI/BcnI restriction endonuclease, recognition domain"/>
    <property type="match status" value="1"/>
</dbReference>
<sequence>MINTIEEFIEAFTAIKQMGWIRTHRSGNTGIGKTLEDLLDIQENNYQEPDFGEYELKASRSNSNSMLTLFTKSPLPKGANTRLRLMYGYASSAYDNNEKVLHATLNARNFTNIANTGNALKVDYVVQSPSDLILIESQQGNCDAYWNVNDLKQNFLSKYPNKLVYVKADSRGSGANEEFYYHSAYICDGFSYEGLMELIKEGKVFVDLRIGQYPDGRTHDHGTGFRIRECDQDALFNKHQIV</sequence>